<gene>
    <name evidence="2" type="ORF">LTRI10_LOCUS21397</name>
</gene>
<name>A0AAV2E2X4_9ROSI</name>
<evidence type="ECO:0000313" key="3">
    <source>
        <dbReference type="Proteomes" id="UP001497516"/>
    </source>
</evidence>
<evidence type="ECO:0000256" key="1">
    <source>
        <dbReference type="SAM" id="MobiDB-lite"/>
    </source>
</evidence>
<protein>
    <submittedName>
        <fullName evidence="2">Uncharacterized protein</fullName>
    </submittedName>
</protein>
<organism evidence="2 3">
    <name type="scientific">Linum trigynum</name>
    <dbReference type="NCBI Taxonomy" id="586398"/>
    <lineage>
        <taxon>Eukaryota</taxon>
        <taxon>Viridiplantae</taxon>
        <taxon>Streptophyta</taxon>
        <taxon>Embryophyta</taxon>
        <taxon>Tracheophyta</taxon>
        <taxon>Spermatophyta</taxon>
        <taxon>Magnoliopsida</taxon>
        <taxon>eudicotyledons</taxon>
        <taxon>Gunneridae</taxon>
        <taxon>Pentapetalae</taxon>
        <taxon>rosids</taxon>
        <taxon>fabids</taxon>
        <taxon>Malpighiales</taxon>
        <taxon>Linaceae</taxon>
        <taxon>Linum</taxon>
    </lineage>
</organism>
<feature type="compositionally biased region" description="Basic and acidic residues" evidence="1">
    <location>
        <begin position="82"/>
        <end position="91"/>
    </location>
</feature>
<accession>A0AAV2E2X4</accession>
<reference evidence="2 3" key="1">
    <citation type="submission" date="2024-04" db="EMBL/GenBank/DDBJ databases">
        <authorList>
            <person name="Fracassetti M."/>
        </authorList>
    </citation>
    <scope>NUCLEOTIDE SEQUENCE [LARGE SCALE GENOMIC DNA]</scope>
</reference>
<feature type="compositionally biased region" description="Gly residues" evidence="1">
    <location>
        <begin position="50"/>
        <end position="63"/>
    </location>
</feature>
<dbReference type="AlphaFoldDB" id="A0AAV2E2X4"/>
<dbReference type="EMBL" id="OZ034817">
    <property type="protein sequence ID" value="CAL1379910.1"/>
    <property type="molecule type" value="Genomic_DNA"/>
</dbReference>
<proteinExistence type="predicted"/>
<keyword evidence="3" id="KW-1185">Reference proteome</keyword>
<feature type="region of interest" description="Disordered" evidence="1">
    <location>
        <begin position="36"/>
        <end position="115"/>
    </location>
</feature>
<sequence>MAYWLLLPRHSAAYCCPKSSLEMDLQGNWGRVKGRLGETTGGDEEVGRWQPGGGGLAKEGGGQAEPRRRTGSGRLGGWRRRGKEEVGRDMGESGPQGNRTLPSLLTRRRLGFEEG</sequence>
<evidence type="ECO:0000313" key="2">
    <source>
        <dbReference type="EMBL" id="CAL1379910.1"/>
    </source>
</evidence>
<dbReference type="Proteomes" id="UP001497516">
    <property type="component" value="Chromosome 4"/>
</dbReference>